<dbReference type="Pfam" id="PF01546">
    <property type="entry name" value="Peptidase_M20"/>
    <property type="match status" value="1"/>
</dbReference>
<comment type="caution">
    <text evidence="4">The sequence shown here is derived from an EMBL/GenBank/DDBJ whole genome shotgun (WGS) entry which is preliminary data.</text>
</comment>
<reference evidence="4 5" key="1">
    <citation type="submission" date="2020-02" db="EMBL/GenBank/DDBJ databases">
        <title>Sequencing the genomes of 1000 actinobacteria strains.</title>
        <authorList>
            <person name="Klenk H.-P."/>
        </authorList>
    </citation>
    <scope>NUCLEOTIDE SEQUENCE [LARGE SCALE GENOMIC DNA]</scope>
    <source>
        <strain evidence="4 5">DSM 19609</strain>
    </source>
</reference>
<dbReference type="Proteomes" id="UP000749311">
    <property type="component" value="Unassembled WGS sequence"/>
</dbReference>
<name>A0ABX0SI17_9ACTN</name>
<dbReference type="EMBL" id="JAAMOZ010000001">
    <property type="protein sequence ID" value="NIH56715.1"/>
    <property type="molecule type" value="Genomic_DNA"/>
</dbReference>
<dbReference type="PANTHER" id="PTHR32494:SF5">
    <property type="entry name" value="ALLANTOATE AMIDOHYDROLASE"/>
    <property type="match status" value="1"/>
</dbReference>
<dbReference type="NCBIfam" id="TIGR01879">
    <property type="entry name" value="hydantase"/>
    <property type="match status" value="1"/>
</dbReference>
<comment type="similarity">
    <text evidence="1">Belongs to the peptidase M20 family.</text>
</comment>
<dbReference type="Gene3D" id="3.40.630.10">
    <property type="entry name" value="Zn peptidases"/>
    <property type="match status" value="1"/>
</dbReference>
<dbReference type="SUPFAM" id="SSF53187">
    <property type="entry name" value="Zn-dependent exopeptidases"/>
    <property type="match status" value="1"/>
</dbReference>
<keyword evidence="2 4" id="KW-0378">Hydrolase</keyword>
<protein>
    <submittedName>
        <fullName evidence="4">N-carbamoyl-L-amino-acid hydrolase</fullName>
        <ecNumber evidence="4">3.5.1.87</ecNumber>
    </submittedName>
</protein>
<evidence type="ECO:0000256" key="1">
    <source>
        <dbReference type="ARBA" id="ARBA00006153"/>
    </source>
</evidence>
<evidence type="ECO:0000313" key="5">
    <source>
        <dbReference type="Proteomes" id="UP000749311"/>
    </source>
</evidence>
<dbReference type="Gene3D" id="3.30.70.360">
    <property type="match status" value="1"/>
</dbReference>
<dbReference type="InterPro" id="IPR010158">
    <property type="entry name" value="Amidase_Cbmase"/>
</dbReference>
<evidence type="ECO:0000313" key="4">
    <source>
        <dbReference type="EMBL" id="NIH56715.1"/>
    </source>
</evidence>
<dbReference type="InterPro" id="IPR011650">
    <property type="entry name" value="Peptidase_M20_dimer"/>
</dbReference>
<gene>
    <name evidence="4" type="ORF">FB473_001360</name>
</gene>
<proteinExistence type="inferred from homology"/>
<dbReference type="CDD" id="cd03884">
    <property type="entry name" value="M20_bAS"/>
    <property type="match status" value="1"/>
</dbReference>
<dbReference type="GO" id="GO:0050538">
    <property type="term" value="F:N-carbamoyl-L-amino-acid hydrolase activity"/>
    <property type="evidence" value="ECO:0007669"/>
    <property type="project" value="UniProtKB-EC"/>
</dbReference>
<keyword evidence="5" id="KW-1185">Reference proteome</keyword>
<dbReference type="InterPro" id="IPR002933">
    <property type="entry name" value="Peptidase_M20"/>
</dbReference>
<dbReference type="Pfam" id="PF07687">
    <property type="entry name" value="M20_dimer"/>
    <property type="match status" value="1"/>
</dbReference>
<dbReference type="PANTHER" id="PTHR32494">
    <property type="entry name" value="ALLANTOATE DEIMINASE-RELATED"/>
    <property type="match status" value="1"/>
</dbReference>
<dbReference type="InterPro" id="IPR036264">
    <property type="entry name" value="Bact_exopeptidase_dim_dom"/>
</dbReference>
<organism evidence="4 5">
    <name type="scientific">Brooklawnia cerclae</name>
    <dbReference type="NCBI Taxonomy" id="349934"/>
    <lineage>
        <taxon>Bacteria</taxon>
        <taxon>Bacillati</taxon>
        <taxon>Actinomycetota</taxon>
        <taxon>Actinomycetes</taxon>
        <taxon>Propionibacteriales</taxon>
        <taxon>Propionibacteriaceae</taxon>
        <taxon>Brooklawnia</taxon>
    </lineage>
</organism>
<dbReference type="PIRSF" id="PIRSF001235">
    <property type="entry name" value="Amidase_carbamoylase"/>
    <property type="match status" value="1"/>
</dbReference>
<sequence length="426" mass="45084">MTITQATSSGTLKIDGGRLWDSLEALGKIGAYLDEETGLVGVRRLALTDQDVAGRELALGWMREAGLAVRLDRMGNVRARREGAQPDLAPIVLGSHLDSVATAGRFDGCLGVLGGLEVIRTLNDEGIGTRRPIELAVWTEEEGCRFGTDMLGSAVAAGRITEPDARALTDAAGISVGEELDRHGLVGPVAVPVDPPAGYLECHIEQGPILGSEGYRIGVVTGVQAILWQRLTFHGRAAHAGTTPDELRRSATLAASLVTVHLDDMVKSGRFGELRASVGRFETSPNLVNIVAAEALITVDLRNPEEEAILAARDELGRYCREVSERTGVTIEAVTTAHTPPANFAPEMMDLVEQTAGELGMNNRRIMSGAGHDAGEMAAICPTGMVFVPGLYDGISHNPREYSTPEACADGVNVLLHCALSLAGRA</sequence>
<dbReference type="EC" id="3.5.1.87" evidence="4"/>
<accession>A0ABX0SI17</accession>
<dbReference type="SUPFAM" id="SSF55031">
    <property type="entry name" value="Bacterial exopeptidase dimerisation domain"/>
    <property type="match status" value="1"/>
</dbReference>
<dbReference type="RefSeq" id="WP_208390465.1">
    <property type="nucleotide sequence ID" value="NZ_BAAAOO010000015.1"/>
</dbReference>
<evidence type="ECO:0000256" key="2">
    <source>
        <dbReference type="ARBA" id="ARBA00022801"/>
    </source>
</evidence>
<evidence type="ECO:0000259" key="3">
    <source>
        <dbReference type="Pfam" id="PF07687"/>
    </source>
</evidence>
<feature type="domain" description="Peptidase M20 dimerisation" evidence="3">
    <location>
        <begin position="224"/>
        <end position="323"/>
    </location>
</feature>